<evidence type="ECO:0000313" key="1">
    <source>
        <dbReference type="EMBL" id="KTG08079.1"/>
    </source>
</evidence>
<comment type="caution">
    <text evidence="1">The sequence shown here is derived from an EMBL/GenBank/DDBJ whole genome shotgun (WGS) entry which is preliminary data.</text>
</comment>
<dbReference type="AlphaFoldDB" id="A0A0W1R401"/>
<gene>
    <name evidence="1" type="ORF">AUR64_00420</name>
</gene>
<dbReference type="OrthoDB" id="203607at2157"/>
<accession>A0A0W1R401</accession>
<proteinExistence type="predicted"/>
<dbReference type="RefSeq" id="WP_058583161.1">
    <property type="nucleotide sequence ID" value="NZ_LOPU01000034.1"/>
</dbReference>
<organism evidence="1 2">
    <name type="scientific">Haloprofundus marisrubri</name>
    <dbReference type="NCBI Taxonomy" id="1514971"/>
    <lineage>
        <taxon>Archaea</taxon>
        <taxon>Methanobacteriati</taxon>
        <taxon>Methanobacteriota</taxon>
        <taxon>Stenosarchaea group</taxon>
        <taxon>Halobacteria</taxon>
        <taxon>Halobacteriales</taxon>
        <taxon>Haloferacaceae</taxon>
        <taxon>Haloprofundus</taxon>
    </lineage>
</organism>
<reference evidence="1 2" key="1">
    <citation type="submission" date="2015-12" db="EMBL/GenBank/DDBJ databases">
        <title>Haloprofundus marisrubri gen. nov., sp. nov., an extremely halophilic archaeon isolated from the Discovery deep brine-seawater interface in the Red Sea.</title>
        <authorList>
            <person name="Zhang G."/>
            <person name="Stingl U."/>
            <person name="Rashid M."/>
        </authorList>
    </citation>
    <scope>NUCLEOTIDE SEQUENCE [LARGE SCALE GENOMIC DNA]</scope>
    <source>
        <strain evidence="1 2">SB9</strain>
    </source>
</reference>
<dbReference type="EMBL" id="LOPU01000034">
    <property type="protein sequence ID" value="KTG08079.1"/>
    <property type="molecule type" value="Genomic_DNA"/>
</dbReference>
<dbReference type="Proteomes" id="UP000054387">
    <property type="component" value="Unassembled WGS sequence"/>
</dbReference>
<sequence length="63" mass="6927">MRAVLNERTETVHKFNDDHAHRLAVCGALFHVSEESTVVVDLADTDDDDTSRCGRCFDGAGGY</sequence>
<name>A0A0W1R401_9EURY</name>
<evidence type="ECO:0000313" key="2">
    <source>
        <dbReference type="Proteomes" id="UP000054387"/>
    </source>
</evidence>
<protein>
    <submittedName>
        <fullName evidence="1">Uncharacterized protein</fullName>
    </submittedName>
</protein>
<keyword evidence="2" id="KW-1185">Reference proteome</keyword>